<reference evidence="2 3" key="1">
    <citation type="submission" date="2018-01" db="EMBL/GenBank/DDBJ databases">
        <title>Complete genome sequence of Flavivirga eckloniae ECD14 isolated from seaweed Ecklonia cava.</title>
        <authorList>
            <person name="Lee J.H."/>
            <person name="Baik K.S."/>
            <person name="Seong C.N."/>
        </authorList>
    </citation>
    <scope>NUCLEOTIDE SEQUENCE [LARGE SCALE GENOMIC DNA]</scope>
    <source>
        <strain evidence="2 3">ECD14</strain>
    </source>
</reference>
<dbReference type="SUPFAM" id="SSF109854">
    <property type="entry name" value="DinB/YfiT-like putative metalloenzymes"/>
    <property type="match status" value="1"/>
</dbReference>
<gene>
    <name evidence="2" type="ORF">C1H87_12375</name>
</gene>
<dbReference type="Pfam" id="PF12867">
    <property type="entry name" value="DinB_2"/>
    <property type="match status" value="1"/>
</dbReference>
<name>A0A2K9PRM6_9FLAO</name>
<evidence type="ECO:0000313" key="3">
    <source>
        <dbReference type="Proteomes" id="UP000235826"/>
    </source>
</evidence>
<dbReference type="InterPro" id="IPR034660">
    <property type="entry name" value="DinB/YfiT-like"/>
</dbReference>
<organism evidence="2 3">
    <name type="scientific">Flavivirga eckloniae</name>
    <dbReference type="NCBI Taxonomy" id="1803846"/>
    <lineage>
        <taxon>Bacteria</taxon>
        <taxon>Pseudomonadati</taxon>
        <taxon>Bacteroidota</taxon>
        <taxon>Flavobacteriia</taxon>
        <taxon>Flavobacteriales</taxon>
        <taxon>Flavobacteriaceae</taxon>
        <taxon>Flavivirga</taxon>
    </lineage>
</organism>
<dbReference type="Proteomes" id="UP000235826">
    <property type="component" value="Chromosome"/>
</dbReference>
<feature type="domain" description="DinB-like" evidence="1">
    <location>
        <begin position="49"/>
        <end position="162"/>
    </location>
</feature>
<sequence length="172" mass="20298">MTIKNLKFMPKFFDRYINQVDEDVELIQGLLDTKNDYSLIKDDLQIKENYRYEPDKWTPKQILQHVIDNERIQSYRALAISRGDQSIQPGYDEQLYVNNCNDRTLESLLAEFKIVRESSIILFSSINEIQMLKEGVCFKVRITPLALGFQIIGHGTHHLRIIKERYINKPSY</sequence>
<evidence type="ECO:0000313" key="2">
    <source>
        <dbReference type="EMBL" id="AUP79458.1"/>
    </source>
</evidence>
<dbReference type="InterPro" id="IPR024775">
    <property type="entry name" value="DinB-like"/>
</dbReference>
<dbReference type="AlphaFoldDB" id="A0A2K9PRM6"/>
<dbReference type="EMBL" id="CP025791">
    <property type="protein sequence ID" value="AUP79458.1"/>
    <property type="molecule type" value="Genomic_DNA"/>
</dbReference>
<evidence type="ECO:0000259" key="1">
    <source>
        <dbReference type="Pfam" id="PF12867"/>
    </source>
</evidence>
<proteinExistence type="predicted"/>
<keyword evidence="3" id="KW-1185">Reference proteome</keyword>
<dbReference type="KEGG" id="fek:C1H87_12375"/>
<dbReference type="OrthoDB" id="9793216at2"/>
<dbReference type="Gene3D" id="1.20.120.450">
    <property type="entry name" value="dinb family like domain"/>
    <property type="match status" value="1"/>
</dbReference>
<accession>A0A2K9PRM6</accession>
<protein>
    <recommendedName>
        <fullName evidence="1">DinB-like domain-containing protein</fullName>
    </recommendedName>
</protein>
<dbReference type="RefSeq" id="WP_102756113.1">
    <property type="nucleotide sequence ID" value="NZ_CP025791.1"/>
</dbReference>